<comment type="similarity">
    <text evidence="2">Belongs to the metallo-dependent hydrolases superfamily. Adenosine and AMP deaminases family.</text>
</comment>
<sequence>MVQIVNDALEQAIVDTGVEARLILCTLRHFSTADSLRTAHLVHAFEGTLVVGLDLAGNEAGHSLDAHIATFDYAHQHGLSCTAHAGEALGAQSVLETLDRLNPSRIGHGVRSIEEPALLNELKRRHVHLEVCPTCNIQIGIFESLSAHPVDQLYRAGVSVGINTDTRTLTPTTLSAEYAHLAATFCWTHHDFLRSNMMALDASFAEPAVKTRLQSVLERAYA</sequence>
<keyword evidence="6" id="KW-0862">Zinc</keyword>
<gene>
    <name evidence="8" type="ORF">HNQ08_002632</name>
</gene>
<proteinExistence type="inferred from homology"/>
<keyword evidence="5" id="KW-0378">Hydrolase</keyword>
<evidence type="ECO:0000256" key="2">
    <source>
        <dbReference type="ARBA" id="ARBA00006676"/>
    </source>
</evidence>
<name>A0A7W8NEN6_9DEIO</name>
<dbReference type="EC" id="3.5.4.4" evidence="3"/>
<dbReference type="GO" id="GO:0005829">
    <property type="term" value="C:cytosol"/>
    <property type="evidence" value="ECO:0007669"/>
    <property type="project" value="TreeGrafter"/>
</dbReference>
<dbReference type="GO" id="GO:0060169">
    <property type="term" value="P:negative regulation of adenosine receptor signaling pathway"/>
    <property type="evidence" value="ECO:0007669"/>
    <property type="project" value="TreeGrafter"/>
</dbReference>
<dbReference type="Pfam" id="PF00962">
    <property type="entry name" value="A_deaminase"/>
    <property type="match status" value="1"/>
</dbReference>
<evidence type="ECO:0000256" key="6">
    <source>
        <dbReference type="ARBA" id="ARBA00022833"/>
    </source>
</evidence>
<protein>
    <recommendedName>
        <fullName evidence="3">adenosine deaminase</fullName>
        <ecNumber evidence="3">3.5.4.4</ecNumber>
    </recommendedName>
</protein>
<dbReference type="GO" id="GO:0046872">
    <property type="term" value="F:metal ion binding"/>
    <property type="evidence" value="ECO:0007669"/>
    <property type="project" value="UniProtKB-KW"/>
</dbReference>
<dbReference type="Gene3D" id="3.20.20.140">
    <property type="entry name" value="Metal-dependent hydrolases"/>
    <property type="match status" value="1"/>
</dbReference>
<organism evidence="8 9">
    <name type="scientific">Deinococcus humi</name>
    <dbReference type="NCBI Taxonomy" id="662880"/>
    <lineage>
        <taxon>Bacteria</taxon>
        <taxon>Thermotogati</taxon>
        <taxon>Deinococcota</taxon>
        <taxon>Deinococci</taxon>
        <taxon>Deinococcales</taxon>
        <taxon>Deinococcaceae</taxon>
        <taxon>Deinococcus</taxon>
    </lineage>
</organism>
<keyword evidence="9" id="KW-1185">Reference proteome</keyword>
<dbReference type="GO" id="GO:0009897">
    <property type="term" value="C:external side of plasma membrane"/>
    <property type="evidence" value="ECO:0007669"/>
    <property type="project" value="TreeGrafter"/>
</dbReference>
<dbReference type="InterPro" id="IPR006330">
    <property type="entry name" value="Ado/ade_deaminase"/>
</dbReference>
<dbReference type="GO" id="GO:0006154">
    <property type="term" value="P:adenosine catabolic process"/>
    <property type="evidence" value="ECO:0007669"/>
    <property type="project" value="TreeGrafter"/>
</dbReference>
<accession>A0A7W8NEN6</accession>
<keyword evidence="4" id="KW-0479">Metal-binding</keyword>
<comment type="cofactor">
    <cofactor evidence="1">
        <name>Zn(2+)</name>
        <dbReference type="ChEBI" id="CHEBI:29105"/>
    </cofactor>
</comment>
<comment type="caution">
    <text evidence="8">The sequence shown here is derived from an EMBL/GenBank/DDBJ whole genome shotgun (WGS) entry which is preliminary data.</text>
</comment>
<dbReference type="GO" id="GO:0046103">
    <property type="term" value="P:inosine biosynthetic process"/>
    <property type="evidence" value="ECO:0007669"/>
    <property type="project" value="TreeGrafter"/>
</dbReference>
<dbReference type="EMBL" id="JACHFL010000006">
    <property type="protein sequence ID" value="MBB5363526.1"/>
    <property type="molecule type" value="Genomic_DNA"/>
</dbReference>
<evidence type="ECO:0000256" key="5">
    <source>
        <dbReference type="ARBA" id="ARBA00022801"/>
    </source>
</evidence>
<dbReference type="GO" id="GO:0043103">
    <property type="term" value="P:hypoxanthine salvage"/>
    <property type="evidence" value="ECO:0007669"/>
    <property type="project" value="TreeGrafter"/>
</dbReference>
<dbReference type="GO" id="GO:0004000">
    <property type="term" value="F:adenosine deaminase activity"/>
    <property type="evidence" value="ECO:0007669"/>
    <property type="project" value="TreeGrafter"/>
</dbReference>
<evidence type="ECO:0000256" key="3">
    <source>
        <dbReference type="ARBA" id="ARBA00012784"/>
    </source>
</evidence>
<evidence type="ECO:0000313" key="9">
    <source>
        <dbReference type="Proteomes" id="UP000552709"/>
    </source>
</evidence>
<feature type="domain" description="Adenosine deaminase" evidence="7">
    <location>
        <begin position="2"/>
        <end position="217"/>
    </location>
</feature>
<reference evidence="8 9" key="1">
    <citation type="submission" date="2020-08" db="EMBL/GenBank/DDBJ databases">
        <title>Genomic Encyclopedia of Type Strains, Phase IV (KMG-IV): sequencing the most valuable type-strain genomes for metagenomic binning, comparative biology and taxonomic classification.</title>
        <authorList>
            <person name="Goeker M."/>
        </authorList>
    </citation>
    <scope>NUCLEOTIDE SEQUENCE [LARGE SCALE GENOMIC DNA]</scope>
    <source>
        <strain evidence="8 9">DSM 27939</strain>
    </source>
</reference>
<evidence type="ECO:0000259" key="7">
    <source>
        <dbReference type="Pfam" id="PF00962"/>
    </source>
</evidence>
<dbReference type="AlphaFoldDB" id="A0A7W8NEN6"/>
<dbReference type="PANTHER" id="PTHR11409">
    <property type="entry name" value="ADENOSINE DEAMINASE"/>
    <property type="match status" value="1"/>
</dbReference>
<dbReference type="Proteomes" id="UP000552709">
    <property type="component" value="Unassembled WGS sequence"/>
</dbReference>
<evidence type="ECO:0000256" key="4">
    <source>
        <dbReference type="ARBA" id="ARBA00022723"/>
    </source>
</evidence>
<evidence type="ECO:0000313" key="8">
    <source>
        <dbReference type="EMBL" id="MBB5363526.1"/>
    </source>
</evidence>
<dbReference type="InterPro" id="IPR001365">
    <property type="entry name" value="A_deaminase_dom"/>
</dbReference>
<dbReference type="PANTHER" id="PTHR11409:SF43">
    <property type="entry name" value="ADENOSINE DEAMINASE"/>
    <property type="match status" value="1"/>
</dbReference>
<evidence type="ECO:0000256" key="1">
    <source>
        <dbReference type="ARBA" id="ARBA00001947"/>
    </source>
</evidence>
<dbReference type="InterPro" id="IPR032466">
    <property type="entry name" value="Metal_Hydrolase"/>
</dbReference>
<dbReference type="SUPFAM" id="SSF51556">
    <property type="entry name" value="Metallo-dependent hydrolases"/>
    <property type="match status" value="1"/>
</dbReference>